<accession>I3ZTP7</accession>
<sequence>MNWKKTVFGLVLMTMVLSLQLIAAPQAMAMSTNNASITFRRAVVAWYDDEGKLQMNVTWINKVVNFTNITNDCPYRNSNMTPNVNVSAVTLYNMSKKHEQLLFLRLNFYNSTLNYTLYALVYKAERSQYNFTLITRIFTDPKTGEYKAFVTGMNIAPKDEKKSLPIGDVILTASNLTLSQYYWTLNKVLMKLRRGDETNWIWGRSAYELRHLSHLVKLKLPQYDQQKAVGMAMTMDGLKCTICQALVFLICVGGVGEALGCTVYCAGVCAEFGYAAFICVGICLPLCDGVLGLIQIYGCDKGSGLICEYAGAC</sequence>
<dbReference type="InterPro" id="IPR031033">
    <property type="entry name" value="Halocin_C8_dom"/>
</dbReference>
<gene>
    <name evidence="1" type="ORF">CL1_0876</name>
</gene>
<dbReference type="EMBL" id="CP003651">
    <property type="protein sequence ID" value="AFL95081.1"/>
    <property type="molecule type" value="Genomic_DNA"/>
</dbReference>
<dbReference type="OrthoDB" id="102236at2157"/>
<dbReference type="STRING" id="163003.CL1_0876"/>
<proteinExistence type="predicted"/>
<evidence type="ECO:0000313" key="2">
    <source>
        <dbReference type="Proteomes" id="UP000006064"/>
    </source>
</evidence>
<evidence type="ECO:0000313" key="1">
    <source>
        <dbReference type="EMBL" id="AFL95081.1"/>
    </source>
</evidence>
<name>I3ZTP7_THECF</name>
<protein>
    <submittedName>
        <fullName evidence="1">Uncharacterized protein</fullName>
    </submittedName>
</protein>
<dbReference type="NCBIfam" id="TIGR04449">
    <property type="entry name" value="halocin_C8_dom"/>
    <property type="match status" value="1"/>
</dbReference>
<dbReference type="GeneID" id="13038575"/>
<dbReference type="Proteomes" id="UP000006064">
    <property type="component" value="Chromosome"/>
</dbReference>
<reference evidence="1 2" key="1">
    <citation type="journal article" date="2012" name="J. Bacteriol.">
        <title>Complete Genome Sequence of the Hyperthermophilic Archaeon Thermococcus sp. Strain CL1, Isolated from a Paralvinella sp. Polychaete Worm Collected from a Hydrothermal Vent.</title>
        <authorList>
            <person name="Jung J.H."/>
            <person name="Holden J.F."/>
            <person name="Seo D.H."/>
            <person name="Park K.H."/>
            <person name="Shin H."/>
            <person name="Ryu S."/>
            <person name="Lee J.H."/>
            <person name="Park C.S."/>
        </authorList>
    </citation>
    <scope>NUCLEOTIDE SEQUENCE [LARGE SCALE GENOMIC DNA]</scope>
    <source>
        <strain evidence="2">DSM 27260 / KACC 17922 / CL1</strain>
    </source>
</reference>
<keyword evidence="2" id="KW-1185">Reference proteome</keyword>
<dbReference type="RefSeq" id="WP_014788716.1">
    <property type="nucleotide sequence ID" value="NC_018015.1"/>
</dbReference>
<dbReference type="KEGG" id="thm:CL1_0876"/>
<dbReference type="AlphaFoldDB" id="I3ZTP7"/>
<organism evidence="1 2">
    <name type="scientific">Thermococcus cleftensis (strain DSM 27260 / KACC 17922 / CL1)</name>
    <dbReference type="NCBI Taxonomy" id="163003"/>
    <lineage>
        <taxon>Archaea</taxon>
        <taxon>Methanobacteriati</taxon>
        <taxon>Methanobacteriota</taxon>
        <taxon>Thermococci</taxon>
        <taxon>Thermococcales</taxon>
        <taxon>Thermococcaceae</taxon>
        <taxon>Thermococcus</taxon>
    </lineage>
</organism>
<dbReference type="HOGENOM" id="CLU_073252_0_0_2"/>